<dbReference type="PRINTS" id="PR00237">
    <property type="entry name" value="GPCRRHODOPSN"/>
</dbReference>
<feature type="transmembrane region" description="Helical" evidence="10">
    <location>
        <begin position="200"/>
        <end position="221"/>
    </location>
</feature>
<comment type="subcellular location">
    <subcellularLocation>
        <location evidence="1">Cell membrane</location>
        <topology evidence="1">Multi-pass membrane protein</topology>
    </subcellularLocation>
</comment>
<evidence type="ECO:0000256" key="2">
    <source>
        <dbReference type="ARBA" id="ARBA00022475"/>
    </source>
</evidence>
<keyword evidence="8 9" id="KW-0807">Transducer</keyword>
<accession>A0A6J0SHP4</accession>
<dbReference type="PANTHER" id="PTHR11334:SF29">
    <property type="entry name" value="MAS-RELATED G-PROTEIN COUPLED RECEPTOR MEMBER X2"/>
    <property type="match status" value="1"/>
</dbReference>
<gene>
    <name evidence="13" type="primary">LOC110071214</name>
</gene>
<evidence type="ECO:0000256" key="8">
    <source>
        <dbReference type="ARBA" id="ARBA00023224"/>
    </source>
</evidence>
<dbReference type="PROSITE" id="PS00237">
    <property type="entry name" value="G_PROTEIN_RECEP_F1_1"/>
    <property type="match status" value="1"/>
</dbReference>
<keyword evidence="12" id="KW-1185">Reference proteome</keyword>
<keyword evidence="5 9" id="KW-0297">G-protein coupled receptor</keyword>
<dbReference type="PRINTS" id="PR02108">
    <property type="entry name" value="MRGPCRFAMILY"/>
</dbReference>
<dbReference type="GO" id="GO:0004930">
    <property type="term" value="F:G protein-coupled receptor activity"/>
    <property type="evidence" value="ECO:0007669"/>
    <property type="project" value="UniProtKB-KW"/>
</dbReference>
<dbReference type="InParanoid" id="A0A6J0SHP4"/>
<dbReference type="OrthoDB" id="9631784at2759"/>
<keyword evidence="7 9" id="KW-0675">Receptor</keyword>
<keyword evidence="6 10" id="KW-0472">Membrane</keyword>
<feature type="transmembrane region" description="Helical" evidence="10">
    <location>
        <begin position="43"/>
        <end position="68"/>
    </location>
</feature>
<dbReference type="PROSITE" id="PS50262">
    <property type="entry name" value="G_PROTEIN_RECEP_F1_2"/>
    <property type="match status" value="1"/>
</dbReference>
<evidence type="ECO:0000256" key="5">
    <source>
        <dbReference type="ARBA" id="ARBA00023040"/>
    </source>
</evidence>
<feature type="transmembrane region" description="Helical" evidence="10">
    <location>
        <begin position="267"/>
        <end position="287"/>
    </location>
</feature>
<evidence type="ECO:0000259" key="11">
    <source>
        <dbReference type="PROSITE" id="PS50262"/>
    </source>
</evidence>
<evidence type="ECO:0000256" key="10">
    <source>
        <dbReference type="SAM" id="Phobius"/>
    </source>
</evidence>
<evidence type="ECO:0000313" key="12">
    <source>
        <dbReference type="Proteomes" id="UP001652642"/>
    </source>
</evidence>
<dbReference type="KEGG" id="pvt:110071214"/>
<dbReference type="PANTHER" id="PTHR11334">
    <property type="entry name" value="MAS-RELATED G-PROTEIN COUPLED RECEPTOR"/>
    <property type="match status" value="1"/>
</dbReference>
<dbReference type="RefSeq" id="XP_020634590.2">
    <property type="nucleotide sequence ID" value="XM_020778931.2"/>
</dbReference>
<dbReference type="Pfam" id="PF00001">
    <property type="entry name" value="7tm_1"/>
    <property type="match status" value="1"/>
</dbReference>
<sequence>MNTMTNITLSLIPTTDPVMESNVTDIDIRFPNNSLPEKDHLKWTVVSIFILLVSPFGMMGNGTIIWILGCCSKRNHFTTYILNLCIADFGVVMILAIYSICCFLSGLYRIDCPFNLKIVLFFLFLFTFSTSQFLLAVISIDRCICIFFPFWHKCHRPPYLSTILCVTIWILTFLISAFNVTFELSNTYFHVVNHQLFLNAVIFMPAMAISTIAMLIKVCFISPHHKRRKLLRAILLALLFFLFFAFPMNVTELFFIGHIPVSSYLDYYGPIGASLNSAINPVIYFLVGRCKKAQSRGKIKKMLEKLFQEEESCGEAVECAIETHL</sequence>
<evidence type="ECO:0000313" key="13">
    <source>
        <dbReference type="RefSeq" id="XP_020634590.2"/>
    </source>
</evidence>
<feature type="transmembrane region" description="Helical" evidence="10">
    <location>
        <begin position="233"/>
        <end position="255"/>
    </location>
</feature>
<name>A0A6J0SHP4_9SAUR</name>
<evidence type="ECO:0000256" key="3">
    <source>
        <dbReference type="ARBA" id="ARBA00022692"/>
    </source>
</evidence>
<evidence type="ECO:0000256" key="7">
    <source>
        <dbReference type="ARBA" id="ARBA00023170"/>
    </source>
</evidence>
<dbReference type="GO" id="GO:0005886">
    <property type="term" value="C:plasma membrane"/>
    <property type="evidence" value="ECO:0007669"/>
    <property type="project" value="UniProtKB-SubCell"/>
</dbReference>
<reference evidence="13" key="1">
    <citation type="submission" date="2025-08" db="UniProtKB">
        <authorList>
            <consortium name="RefSeq"/>
        </authorList>
    </citation>
    <scope>IDENTIFICATION</scope>
</reference>
<dbReference type="SUPFAM" id="SSF81321">
    <property type="entry name" value="Family A G protein-coupled receptor-like"/>
    <property type="match status" value="1"/>
</dbReference>
<dbReference type="InterPro" id="IPR017452">
    <property type="entry name" value="GPCR_Rhodpsn_7TM"/>
</dbReference>
<evidence type="ECO:0000256" key="1">
    <source>
        <dbReference type="ARBA" id="ARBA00004651"/>
    </source>
</evidence>
<dbReference type="GeneID" id="110071214"/>
<protein>
    <submittedName>
        <fullName evidence="13">Mas-related G-protein coupled receptor member H-like</fullName>
    </submittedName>
</protein>
<feature type="transmembrane region" description="Helical" evidence="10">
    <location>
        <begin position="159"/>
        <end position="180"/>
    </location>
</feature>
<dbReference type="InterPro" id="IPR026234">
    <property type="entry name" value="MRGPCRFAMILY"/>
</dbReference>
<keyword evidence="4 10" id="KW-1133">Transmembrane helix</keyword>
<evidence type="ECO:0000256" key="6">
    <source>
        <dbReference type="ARBA" id="ARBA00023136"/>
    </source>
</evidence>
<keyword evidence="3 9" id="KW-0812">Transmembrane</keyword>
<proteinExistence type="inferred from homology"/>
<dbReference type="InterPro" id="IPR000276">
    <property type="entry name" value="GPCR_Rhodpsn"/>
</dbReference>
<comment type="similarity">
    <text evidence="9">Belongs to the G-protein coupled receptor 1 family.</text>
</comment>
<evidence type="ECO:0000256" key="4">
    <source>
        <dbReference type="ARBA" id="ARBA00022989"/>
    </source>
</evidence>
<dbReference type="AlphaFoldDB" id="A0A6J0SHP4"/>
<feature type="transmembrane region" description="Helical" evidence="10">
    <location>
        <begin position="118"/>
        <end position="138"/>
    </location>
</feature>
<evidence type="ECO:0000256" key="9">
    <source>
        <dbReference type="RuleBase" id="RU000688"/>
    </source>
</evidence>
<organism evidence="12 13">
    <name type="scientific">Pogona vitticeps</name>
    <name type="common">central bearded dragon</name>
    <dbReference type="NCBI Taxonomy" id="103695"/>
    <lineage>
        <taxon>Eukaryota</taxon>
        <taxon>Metazoa</taxon>
        <taxon>Chordata</taxon>
        <taxon>Craniata</taxon>
        <taxon>Vertebrata</taxon>
        <taxon>Euteleostomi</taxon>
        <taxon>Lepidosauria</taxon>
        <taxon>Squamata</taxon>
        <taxon>Bifurcata</taxon>
        <taxon>Unidentata</taxon>
        <taxon>Episquamata</taxon>
        <taxon>Toxicofera</taxon>
        <taxon>Iguania</taxon>
        <taxon>Acrodonta</taxon>
        <taxon>Agamidae</taxon>
        <taxon>Amphibolurinae</taxon>
        <taxon>Pogona</taxon>
    </lineage>
</organism>
<dbReference type="Gene3D" id="1.20.1070.10">
    <property type="entry name" value="Rhodopsin 7-helix transmembrane proteins"/>
    <property type="match status" value="1"/>
</dbReference>
<feature type="transmembrane region" description="Helical" evidence="10">
    <location>
        <begin position="80"/>
        <end position="106"/>
    </location>
</feature>
<dbReference type="Proteomes" id="UP001652642">
    <property type="component" value="Chromosome 4"/>
</dbReference>
<keyword evidence="2" id="KW-1003">Cell membrane</keyword>
<feature type="domain" description="G-protein coupled receptors family 1 profile" evidence="11">
    <location>
        <begin position="60"/>
        <end position="284"/>
    </location>
</feature>